<accession>A0ABV2RY42</accession>
<proteinExistence type="predicted"/>
<evidence type="ECO:0000313" key="2">
    <source>
        <dbReference type="Proteomes" id="UP001549291"/>
    </source>
</evidence>
<evidence type="ECO:0000313" key="1">
    <source>
        <dbReference type="EMBL" id="MET4721868.1"/>
    </source>
</evidence>
<protein>
    <submittedName>
        <fullName evidence="1">Uncharacterized protein</fullName>
    </submittedName>
</protein>
<sequence length="130" mass="14603">MINATFNLARSTHIYTLPGAFFSNGGAFMEFALERRQYEAAVQAFAKAASPAGISESITAARRYGFRLTRAEAREAAADGLRETLSALGCTETEIQWHAARRGRRDRTFFLMDMGTVAARWPELRKRRTH</sequence>
<dbReference type="EMBL" id="JBEPTQ010000002">
    <property type="protein sequence ID" value="MET4721868.1"/>
    <property type="molecule type" value="Genomic_DNA"/>
</dbReference>
<name>A0ABV2RY42_BRAJP</name>
<comment type="caution">
    <text evidence="1">The sequence shown here is derived from an EMBL/GenBank/DDBJ whole genome shotgun (WGS) entry which is preliminary data.</text>
</comment>
<dbReference type="RefSeq" id="WP_354270217.1">
    <property type="nucleotide sequence ID" value="NZ_JBEPTQ010000002.1"/>
</dbReference>
<organism evidence="1 2">
    <name type="scientific">Bradyrhizobium japonicum</name>
    <dbReference type="NCBI Taxonomy" id="375"/>
    <lineage>
        <taxon>Bacteria</taxon>
        <taxon>Pseudomonadati</taxon>
        <taxon>Pseudomonadota</taxon>
        <taxon>Alphaproteobacteria</taxon>
        <taxon>Hyphomicrobiales</taxon>
        <taxon>Nitrobacteraceae</taxon>
        <taxon>Bradyrhizobium</taxon>
    </lineage>
</organism>
<gene>
    <name evidence="1" type="ORF">ABIF63_005974</name>
</gene>
<dbReference type="Proteomes" id="UP001549291">
    <property type="component" value="Unassembled WGS sequence"/>
</dbReference>
<reference evidence="1 2" key="1">
    <citation type="submission" date="2024-06" db="EMBL/GenBank/DDBJ databases">
        <title>Genomic Encyclopedia of Type Strains, Phase V (KMG-V): Genome sequencing to study the core and pangenomes of soil and plant-associated prokaryotes.</title>
        <authorList>
            <person name="Whitman W."/>
        </authorList>
    </citation>
    <scope>NUCLEOTIDE SEQUENCE [LARGE SCALE GENOMIC DNA]</scope>
    <source>
        <strain evidence="1 2">USDA 160</strain>
    </source>
</reference>
<keyword evidence="2" id="KW-1185">Reference proteome</keyword>